<proteinExistence type="predicted"/>
<dbReference type="InterPro" id="IPR036422">
    <property type="entry name" value="RuBisCO_lsu_N_sf"/>
</dbReference>
<reference evidence="2 3" key="1">
    <citation type="journal article" date="2021" name="Sci. Rep.">
        <title>The distribution of antibiotic resistance genes in chicken gut microbiota commensals.</title>
        <authorList>
            <person name="Juricova H."/>
            <person name="Matiasovicova J."/>
            <person name="Kubasova T."/>
            <person name="Cejkova D."/>
            <person name="Rychlik I."/>
        </authorList>
    </citation>
    <scope>NUCLEOTIDE SEQUENCE [LARGE SCALE GENOMIC DNA]</scope>
    <source>
        <strain evidence="2 3">An537</strain>
    </source>
</reference>
<dbReference type="InterPro" id="IPR036376">
    <property type="entry name" value="RuBisCO_lsu_C_sf"/>
</dbReference>
<dbReference type="PANTHER" id="PTHR42704:SF17">
    <property type="entry name" value="RIBULOSE BISPHOSPHATE CARBOXYLASE LARGE CHAIN"/>
    <property type="match status" value="1"/>
</dbReference>
<dbReference type="Pfam" id="PF00016">
    <property type="entry name" value="RuBisCO_large"/>
    <property type="match status" value="1"/>
</dbReference>
<comment type="caution">
    <text evidence="2">The sequence shown here is derived from an EMBL/GenBank/DDBJ whole genome shotgun (WGS) entry which is preliminary data.</text>
</comment>
<sequence>MDTERFTVTYQIEADTYEEAKQIAWSVQVEQTIEFPYERLQSEYIRDHVVGRLVSLDAVDSGGYRAVISYADALTAYEATQFLNVVFGNSSLQPHIWVVDIHISEGLAKAFGGPRFGLDGLRRLCHTPRRALMQAVIKPMGTPTDELASMCRAYALGGADVIKDDHGITNQSFAPFKERVKRCAAVVHEANAKSGGHTLYAANVSADGEAVLERAHFAKKAGATALMVAPALTGFGWLQRLAKDESLGLPLIVHPAMMGGFALPGTSGIADYLWIGFLPRLFGGDMPIFVSYGGRFTFTAEQCKRIHEYISRPMPGVRAACPSPGGGVTEARLPELLQLYGNDTMFLVGGDMFRRGNDLESNMRFFVDMLEQLSM</sequence>
<gene>
    <name evidence="2" type="ORF">H6A01_02275</name>
</gene>
<keyword evidence="3" id="KW-1185">Reference proteome</keyword>
<dbReference type="Gene3D" id="3.20.20.110">
    <property type="entry name" value="Ribulose bisphosphate carboxylase, large subunit, C-terminal domain"/>
    <property type="match status" value="1"/>
</dbReference>
<dbReference type="Gene3D" id="3.30.70.150">
    <property type="entry name" value="RuBisCO large subunit, N-terminal domain"/>
    <property type="match status" value="1"/>
</dbReference>
<dbReference type="SUPFAM" id="SSF51649">
    <property type="entry name" value="RuBisCo, C-terminal domain"/>
    <property type="match status" value="1"/>
</dbReference>
<evidence type="ECO:0000313" key="2">
    <source>
        <dbReference type="EMBL" id="MBM6912158.1"/>
    </source>
</evidence>
<dbReference type="CDD" id="cd08210">
    <property type="entry name" value="RLP_RrRLP"/>
    <property type="match status" value="1"/>
</dbReference>
<dbReference type="InterPro" id="IPR033966">
    <property type="entry name" value="RuBisCO"/>
</dbReference>
<organism evidence="2 3">
    <name type="scientific">Veillonella magna</name>
    <dbReference type="NCBI Taxonomy" id="464322"/>
    <lineage>
        <taxon>Bacteria</taxon>
        <taxon>Bacillati</taxon>
        <taxon>Bacillota</taxon>
        <taxon>Negativicutes</taxon>
        <taxon>Veillonellales</taxon>
        <taxon>Veillonellaceae</taxon>
        <taxon>Veillonella</taxon>
    </lineage>
</organism>
<dbReference type="SFLD" id="SFLDS00014">
    <property type="entry name" value="RuBisCO"/>
    <property type="match status" value="1"/>
</dbReference>
<feature type="domain" description="Ribulose bisphosphate carboxylase large subunit C-terminal" evidence="1">
    <location>
        <begin position="128"/>
        <end position="285"/>
    </location>
</feature>
<protein>
    <submittedName>
        <fullName evidence="2">Ribulose 1,5-bisphosphate carboxylase</fullName>
    </submittedName>
</protein>
<accession>A0ABS2GG89</accession>
<name>A0ABS2GG89_9FIRM</name>
<dbReference type="SFLD" id="SFLDG00301">
    <property type="entry name" value="RuBisCO-like_proteins"/>
    <property type="match status" value="1"/>
</dbReference>
<dbReference type="InterPro" id="IPR000685">
    <property type="entry name" value="RuBisCO_lsu_C"/>
</dbReference>
<dbReference type="PANTHER" id="PTHR42704">
    <property type="entry name" value="RIBULOSE BISPHOSPHATE CARBOXYLASE"/>
    <property type="match status" value="1"/>
</dbReference>
<dbReference type="SUPFAM" id="SSF54966">
    <property type="entry name" value="RuBisCO, large subunit, small (N-terminal) domain"/>
    <property type="match status" value="1"/>
</dbReference>
<evidence type="ECO:0000313" key="3">
    <source>
        <dbReference type="Proteomes" id="UP000707138"/>
    </source>
</evidence>
<evidence type="ECO:0000259" key="1">
    <source>
        <dbReference type="Pfam" id="PF00016"/>
    </source>
</evidence>
<dbReference type="EMBL" id="JACJLA010000003">
    <property type="protein sequence ID" value="MBM6912158.1"/>
    <property type="molecule type" value="Genomic_DNA"/>
</dbReference>
<dbReference type="Proteomes" id="UP000707138">
    <property type="component" value="Unassembled WGS sequence"/>
</dbReference>